<dbReference type="PANTHER" id="PTHR23502:SF132">
    <property type="entry name" value="POLYAMINE TRANSPORTER 2-RELATED"/>
    <property type="match status" value="1"/>
</dbReference>
<dbReference type="InterPro" id="IPR020846">
    <property type="entry name" value="MFS_dom"/>
</dbReference>
<keyword evidence="2" id="KW-0813">Transport</keyword>
<evidence type="ECO:0000256" key="2">
    <source>
        <dbReference type="ARBA" id="ARBA00022448"/>
    </source>
</evidence>
<keyword evidence="9" id="KW-1185">Reference proteome</keyword>
<comment type="caution">
    <text evidence="8">The sequence shown here is derived from an EMBL/GenBank/DDBJ whole genome shotgun (WGS) entry which is preliminary data.</text>
</comment>
<reference evidence="8 9" key="1">
    <citation type="submission" date="2019-08" db="EMBL/GenBank/DDBJ databases">
        <title>Identification of a novel species of the genus Boseongicola.</title>
        <authorList>
            <person name="Zhang X.-Q."/>
        </authorList>
    </citation>
    <scope>NUCLEOTIDE SEQUENCE [LARGE SCALE GENOMIC DNA]</scope>
    <source>
        <strain evidence="8 9">HY14</strain>
    </source>
</reference>
<dbReference type="GO" id="GO:0042908">
    <property type="term" value="P:xenobiotic transport"/>
    <property type="evidence" value="ECO:0007669"/>
    <property type="project" value="UniProtKB-ARBA"/>
</dbReference>
<feature type="transmembrane region" description="Helical" evidence="6">
    <location>
        <begin position="319"/>
        <end position="345"/>
    </location>
</feature>
<feature type="transmembrane region" description="Helical" evidence="6">
    <location>
        <begin position="166"/>
        <end position="189"/>
    </location>
</feature>
<protein>
    <submittedName>
        <fullName evidence="8">Multidrug effflux MFS transporter</fullName>
    </submittedName>
</protein>
<evidence type="ECO:0000256" key="6">
    <source>
        <dbReference type="SAM" id="Phobius"/>
    </source>
</evidence>
<comment type="subcellular location">
    <subcellularLocation>
        <location evidence="1">Membrane</location>
        <topology evidence="1">Multi-pass membrane protein</topology>
    </subcellularLocation>
</comment>
<evidence type="ECO:0000313" key="9">
    <source>
        <dbReference type="Proteomes" id="UP000322080"/>
    </source>
</evidence>
<keyword evidence="5 6" id="KW-0472">Membrane</keyword>
<accession>A0A5D0RLY0</accession>
<proteinExistence type="predicted"/>
<dbReference type="PROSITE" id="PS50850">
    <property type="entry name" value="MFS"/>
    <property type="match status" value="1"/>
</dbReference>
<dbReference type="SUPFAM" id="SSF103473">
    <property type="entry name" value="MFS general substrate transporter"/>
    <property type="match status" value="1"/>
</dbReference>
<name>A0A5D0RLY0_9RHOB</name>
<dbReference type="Gene3D" id="1.20.1720.10">
    <property type="entry name" value="Multidrug resistance protein D"/>
    <property type="match status" value="1"/>
</dbReference>
<dbReference type="PROSITE" id="PS00216">
    <property type="entry name" value="SUGAR_TRANSPORT_1"/>
    <property type="match status" value="1"/>
</dbReference>
<dbReference type="AlphaFoldDB" id="A0A5D0RLY0"/>
<keyword evidence="3 6" id="KW-0812">Transmembrane</keyword>
<dbReference type="GO" id="GO:0005886">
    <property type="term" value="C:plasma membrane"/>
    <property type="evidence" value="ECO:0007669"/>
    <property type="project" value="TreeGrafter"/>
</dbReference>
<dbReference type="EMBL" id="VSIY01000005">
    <property type="protein sequence ID" value="TYB81628.1"/>
    <property type="molecule type" value="Genomic_DNA"/>
</dbReference>
<dbReference type="CDD" id="cd17320">
    <property type="entry name" value="MFS_MdfA_MDR_like"/>
    <property type="match status" value="1"/>
</dbReference>
<dbReference type="InterPro" id="IPR011701">
    <property type="entry name" value="MFS"/>
</dbReference>
<feature type="transmembrane region" description="Helical" evidence="6">
    <location>
        <begin position="357"/>
        <end position="378"/>
    </location>
</feature>
<dbReference type="GO" id="GO:0022857">
    <property type="term" value="F:transmembrane transporter activity"/>
    <property type="evidence" value="ECO:0007669"/>
    <property type="project" value="InterPro"/>
</dbReference>
<feature type="transmembrane region" description="Helical" evidence="6">
    <location>
        <begin position="137"/>
        <end position="160"/>
    </location>
</feature>
<keyword evidence="4 6" id="KW-1133">Transmembrane helix</keyword>
<dbReference type="InterPro" id="IPR005829">
    <property type="entry name" value="Sugar_transporter_CS"/>
</dbReference>
<dbReference type="Proteomes" id="UP000322080">
    <property type="component" value="Unassembled WGS sequence"/>
</dbReference>
<evidence type="ECO:0000259" key="7">
    <source>
        <dbReference type="PROSITE" id="PS50850"/>
    </source>
</evidence>
<evidence type="ECO:0000256" key="5">
    <source>
        <dbReference type="ARBA" id="ARBA00023136"/>
    </source>
</evidence>
<feature type="transmembrane region" description="Helical" evidence="6">
    <location>
        <begin position="83"/>
        <end position="101"/>
    </location>
</feature>
<feature type="transmembrane region" description="Helical" evidence="6">
    <location>
        <begin position="384"/>
        <end position="402"/>
    </location>
</feature>
<gene>
    <name evidence="8" type="ORF">FVF75_07895</name>
</gene>
<feature type="transmembrane region" description="Helical" evidence="6">
    <location>
        <begin position="12"/>
        <end position="31"/>
    </location>
</feature>
<feature type="transmembrane region" description="Helical" evidence="6">
    <location>
        <begin position="286"/>
        <end position="307"/>
    </location>
</feature>
<dbReference type="GO" id="GO:0140115">
    <property type="term" value="P:export across plasma membrane"/>
    <property type="evidence" value="ECO:0007669"/>
    <property type="project" value="UniProtKB-ARBA"/>
</dbReference>
<evidence type="ECO:0000256" key="4">
    <source>
        <dbReference type="ARBA" id="ARBA00022989"/>
    </source>
</evidence>
<feature type="domain" description="Major facilitator superfamily (MFS) profile" evidence="7">
    <location>
        <begin position="16"/>
        <end position="408"/>
    </location>
</feature>
<dbReference type="Pfam" id="PF07690">
    <property type="entry name" value="MFS_1"/>
    <property type="match status" value="1"/>
</dbReference>
<evidence type="ECO:0000256" key="1">
    <source>
        <dbReference type="ARBA" id="ARBA00004141"/>
    </source>
</evidence>
<dbReference type="RefSeq" id="WP_148377436.1">
    <property type="nucleotide sequence ID" value="NZ_VSIY01000005.1"/>
</dbReference>
<sequence length="417" mass="44175">MRRLFSPSRPPAFAELVILLAALMSLMAFSIDSIMPALPDIAAEFVPDEVSRAQLVISAFVLGTGFGQLFIGPFSDSYGRRAALSLGVGLFVLGAIAGIVANSLEALLAARFLQGLGAAAGRVVSQSVTRDLFSGRAQARVGSLIFTFFVIVPAIAPLIGQQIIALAGWHGLFGAYVALGLTVLTWFLLRQPETLADEHRRVFRPGRIWEAVAEVLRSAVAMRYLVVMTLGFGQLMAYISSAQEVYVEALGAGDRFALYFAGVALVSGTSGVINARLVMRLGMRPLASAAFGSQLLIAGAVWALWAAGVFDGLSQHTQLWIFIAWSVTLFFMNGLTFGNVTALAMEPLGHIAGTASAVIGAFSSILAVAIAVPVGLAFDGSPKPLMLGVAICSAVAFALVWTDRGRDRAQDSTYRDR</sequence>
<dbReference type="InterPro" id="IPR036259">
    <property type="entry name" value="MFS_trans_sf"/>
</dbReference>
<feature type="transmembrane region" description="Helical" evidence="6">
    <location>
        <begin position="256"/>
        <end position="279"/>
    </location>
</feature>
<evidence type="ECO:0000313" key="8">
    <source>
        <dbReference type="EMBL" id="TYB81628.1"/>
    </source>
</evidence>
<evidence type="ECO:0000256" key="3">
    <source>
        <dbReference type="ARBA" id="ARBA00022692"/>
    </source>
</evidence>
<feature type="transmembrane region" description="Helical" evidence="6">
    <location>
        <begin position="224"/>
        <end position="241"/>
    </location>
</feature>
<organism evidence="8 9">
    <name type="scientific">Maritimibacter fusiformis</name>
    <dbReference type="NCBI Taxonomy" id="2603819"/>
    <lineage>
        <taxon>Bacteria</taxon>
        <taxon>Pseudomonadati</taxon>
        <taxon>Pseudomonadota</taxon>
        <taxon>Alphaproteobacteria</taxon>
        <taxon>Rhodobacterales</taxon>
        <taxon>Roseobacteraceae</taxon>
        <taxon>Maritimibacter</taxon>
    </lineage>
</organism>
<dbReference type="PANTHER" id="PTHR23502">
    <property type="entry name" value="MAJOR FACILITATOR SUPERFAMILY"/>
    <property type="match status" value="1"/>
</dbReference>